<evidence type="ECO:0000313" key="2">
    <source>
        <dbReference type="Proteomes" id="UP000515472"/>
    </source>
</evidence>
<name>A0A6S6M3P3_9BACT</name>
<dbReference type="EMBL" id="AP023213">
    <property type="protein sequence ID" value="BCG46576.1"/>
    <property type="molecule type" value="Genomic_DNA"/>
</dbReference>
<sequence>MTLETIDYNYRCGIVGSDFLSKSATQQKIRASGNTQNAGRDIPTAKLVAILGANEELVGRWSAIGARKGRPAVG</sequence>
<evidence type="ECO:0000313" key="1">
    <source>
        <dbReference type="EMBL" id="BCG46576.1"/>
    </source>
</evidence>
<gene>
    <name evidence="1" type="ORF">GEOBRER4_13260</name>
</gene>
<accession>A0A6S6M3P3</accession>
<dbReference type="AlphaFoldDB" id="A0A6S6M3P3"/>
<organism evidence="1 2">
    <name type="scientific">Citrifermentans bremense</name>
    <dbReference type="NCBI Taxonomy" id="60035"/>
    <lineage>
        <taxon>Bacteria</taxon>
        <taxon>Pseudomonadati</taxon>
        <taxon>Thermodesulfobacteriota</taxon>
        <taxon>Desulfuromonadia</taxon>
        <taxon>Geobacterales</taxon>
        <taxon>Geobacteraceae</taxon>
        <taxon>Citrifermentans</taxon>
    </lineage>
</organism>
<dbReference type="Proteomes" id="UP000515472">
    <property type="component" value="Chromosome"/>
</dbReference>
<protein>
    <submittedName>
        <fullName evidence="1">Uncharacterized protein</fullName>
    </submittedName>
</protein>
<proteinExistence type="predicted"/>
<keyword evidence="2" id="KW-1185">Reference proteome</keyword>
<dbReference type="KEGG" id="gbn:GEOBRER4_13260"/>
<reference evidence="1 2" key="1">
    <citation type="submission" date="2020-06" db="EMBL/GenBank/DDBJ databases">
        <title>Interaction of electrochemicaly active bacteria, Geobacter bremensis R4 on different carbon anode.</title>
        <authorList>
            <person name="Meng L."/>
            <person name="Yoshida N."/>
        </authorList>
    </citation>
    <scope>NUCLEOTIDE SEQUENCE [LARGE SCALE GENOMIC DNA]</scope>
    <source>
        <strain evidence="1 2">R4</strain>
    </source>
</reference>